<organism evidence="2 3">
    <name type="scientific">Corchorus capsularis</name>
    <name type="common">Jute</name>
    <dbReference type="NCBI Taxonomy" id="210143"/>
    <lineage>
        <taxon>Eukaryota</taxon>
        <taxon>Viridiplantae</taxon>
        <taxon>Streptophyta</taxon>
        <taxon>Embryophyta</taxon>
        <taxon>Tracheophyta</taxon>
        <taxon>Spermatophyta</taxon>
        <taxon>Magnoliopsida</taxon>
        <taxon>eudicotyledons</taxon>
        <taxon>Gunneridae</taxon>
        <taxon>Pentapetalae</taxon>
        <taxon>rosids</taxon>
        <taxon>malvids</taxon>
        <taxon>Malvales</taxon>
        <taxon>Malvaceae</taxon>
        <taxon>Grewioideae</taxon>
        <taxon>Apeibeae</taxon>
        <taxon>Corchorus</taxon>
    </lineage>
</organism>
<comment type="caution">
    <text evidence="2">The sequence shown here is derived from an EMBL/GenBank/DDBJ whole genome shotgun (WGS) entry which is preliminary data.</text>
</comment>
<evidence type="ECO:0000256" key="1">
    <source>
        <dbReference type="SAM" id="MobiDB-lite"/>
    </source>
</evidence>
<dbReference type="EMBL" id="AWWV01010351">
    <property type="protein sequence ID" value="OMO79830.1"/>
    <property type="molecule type" value="Genomic_DNA"/>
</dbReference>
<dbReference type="AlphaFoldDB" id="A0A1R3IB95"/>
<sequence>MVRAPARSRDGERHTRHDAAIRSQNPTGKKTTREKKDEHNKRCRESRKRKREEIDKMAKENREIRDENQKVKMELQEMEAAVPELRKALQQKGQNFSSVDELATWFTFQNYGPVGSNQAKLSACAGVAGSSVENNHLNSPNPNNNLFSGGPAAVNLGVAASAPNPGHSTVPYLDLLFGAADGNDNAFLDYDFPLEEIPASKTIALAISSSPPQADSDRPAFCRLTFLVVGANELFCYENTQPWKNIGRLLTVFLARDRTIILHLV</sequence>
<feature type="compositionally biased region" description="Basic residues" evidence="1">
    <location>
        <begin position="41"/>
        <end position="50"/>
    </location>
</feature>
<accession>A0A1R3IB95</accession>
<reference evidence="2 3" key="1">
    <citation type="submission" date="2013-09" db="EMBL/GenBank/DDBJ databases">
        <title>Corchorus capsularis genome sequencing.</title>
        <authorList>
            <person name="Alam M."/>
            <person name="Haque M.S."/>
            <person name="Islam M.S."/>
            <person name="Emdad E.M."/>
            <person name="Islam M.M."/>
            <person name="Ahmed B."/>
            <person name="Halim A."/>
            <person name="Hossen Q.M.M."/>
            <person name="Hossain M.Z."/>
            <person name="Ahmed R."/>
            <person name="Khan M.M."/>
            <person name="Islam R."/>
            <person name="Rashid M.M."/>
            <person name="Khan S.A."/>
            <person name="Rahman M.S."/>
            <person name="Alam M."/>
        </authorList>
    </citation>
    <scope>NUCLEOTIDE SEQUENCE [LARGE SCALE GENOMIC DNA]</scope>
    <source>
        <strain evidence="3">cv. CVL-1</strain>
        <tissue evidence="2">Whole seedling</tissue>
    </source>
</reference>
<feature type="compositionally biased region" description="Basic and acidic residues" evidence="1">
    <location>
        <begin position="7"/>
        <end position="20"/>
    </location>
</feature>
<name>A0A1R3IB95_COCAP</name>
<evidence type="ECO:0000313" key="3">
    <source>
        <dbReference type="Proteomes" id="UP000188268"/>
    </source>
</evidence>
<evidence type="ECO:0000313" key="2">
    <source>
        <dbReference type="EMBL" id="OMO79830.1"/>
    </source>
</evidence>
<gene>
    <name evidence="2" type="ORF">CCACVL1_13394</name>
</gene>
<dbReference type="Gramene" id="OMO79830">
    <property type="protein sequence ID" value="OMO79830"/>
    <property type="gene ID" value="CCACVL1_13394"/>
</dbReference>
<keyword evidence="3" id="KW-1185">Reference proteome</keyword>
<feature type="compositionally biased region" description="Basic and acidic residues" evidence="1">
    <location>
        <begin position="51"/>
        <end position="69"/>
    </location>
</feature>
<proteinExistence type="predicted"/>
<feature type="region of interest" description="Disordered" evidence="1">
    <location>
        <begin position="1"/>
        <end position="69"/>
    </location>
</feature>
<dbReference type="Proteomes" id="UP000188268">
    <property type="component" value="Unassembled WGS sequence"/>
</dbReference>
<evidence type="ECO:0008006" key="4">
    <source>
        <dbReference type="Google" id="ProtNLM"/>
    </source>
</evidence>
<protein>
    <recommendedName>
        <fullName evidence="4">BZIP domain-containing protein</fullName>
    </recommendedName>
</protein>